<gene>
    <name evidence="3" type="ORF">ACFQPC_09995</name>
</gene>
<dbReference type="Gene3D" id="2.60.40.550">
    <property type="entry name" value="Ecotin"/>
    <property type="match status" value="1"/>
</dbReference>
<comment type="similarity">
    <text evidence="1">Belongs to the protease inhibitor I11 (ecotin) family.</text>
</comment>
<dbReference type="PANTHER" id="PTHR35890:SF3">
    <property type="entry name" value="ECOTIN"/>
    <property type="match status" value="1"/>
</dbReference>
<accession>A0ABW2IBQ7</accession>
<evidence type="ECO:0000256" key="2">
    <source>
        <dbReference type="SAM" id="SignalP"/>
    </source>
</evidence>
<dbReference type="PANTHER" id="PTHR35890">
    <property type="match status" value="1"/>
</dbReference>
<keyword evidence="4" id="KW-1185">Reference proteome</keyword>
<dbReference type="PIRSF" id="PIRSF006865">
    <property type="entry name" value="Prot_inh_ecotin"/>
    <property type="match status" value="1"/>
</dbReference>
<dbReference type="InterPro" id="IPR005658">
    <property type="entry name" value="Prot_inh_ecotin"/>
</dbReference>
<organism evidence="3 4">
    <name type="scientific">Herminiimonas glaciei</name>
    <dbReference type="NCBI Taxonomy" id="523788"/>
    <lineage>
        <taxon>Bacteria</taxon>
        <taxon>Pseudomonadati</taxon>
        <taxon>Pseudomonadota</taxon>
        <taxon>Betaproteobacteria</taxon>
        <taxon>Burkholderiales</taxon>
        <taxon>Oxalobacteraceae</taxon>
        <taxon>Herminiimonas</taxon>
    </lineage>
</organism>
<evidence type="ECO:0000313" key="3">
    <source>
        <dbReference type="EMBL" id="MFC7288367.1"/>
    </source>
</evidence>
<dbReference type="RefSeq" id="WP_382271704.1">
    <property type="nucleotide sequence ID" value="NZ_JBHTBU010000001.1"/>
</dbReference>
<name>A0ABW2IBQ7_9BURK</name>
<sequence length="158" mass="17752">MKTIWIPAFLTLLLAMPLAHAADDMKAFPPAEKGMTRHVLQLPAQSDESAFKVELIVGKEVATDERNRYFFGGVIEEKNIDGWGYTRYVVPKLGPMAGTLMAVDPNAPKVTRFITLSGSPYLIRYNSRLPLVVYVPKGVEVRYRIWRAGDEVKKIEQG</sequence>
<proteinExistence type="inferred from homology"/>
<evidence type="ECO:0000313" key="4">
    <source>
        <dbReference type="Proteomes" id="UP001596542"/>
    </source>
</evidence>
<evidence type="ECO:0000256" key="1">
    <source>
        <dbReference type="ARBA" id="ARBA00010558"/>
    </source>
</evidence>
<protein>
    <submittedName>
        <fullName evidence="3">Ecotin</fullName>
    </submittedName>
</protein>
<feature type="signal peptide" evidence="2">
    <location>
        <begin position="1"/>
        <end position="21"/>
    </location>
</feature>
<reference evidence="4" key="1">
    <citation type="journal article" date="2019" name="Int. J. Syst. Evol. Microbiol.">
        <title>The Global Catalogue of Microorganisms (GCM) 10K type strain sequencing project: providing services to taxonomists for standard genome sequencing and annotation.</title>
        <authorList>
            <consortium name="The Broad Institute Genomics Platform"/>
            <consortium name="The Broad Institute Genome Sequencing Center for Infectious Disease"/>
            <person name="Wu L."/>
            <person name="Ma J."/>
        </authorList>
    </citation>
    <scope>NUCLEOTIDE SEQUENCE [LARGE SCALE GENOMIC DNA]</scope>
    <source>
        <strain evidence="4">KACC 12508</strain>
    </source>
</reference>
<feature type="chain" id="PRO_5046990321" evidence="2">
    <location>
        <begin position="22"/>
        <end position="158"/>
    </location>
</feature>
<comment type="caution">
    <text evidence="3">The sequence shown here is derived from an EMBL/GenBank/DDBJ whole genome shotgun (WGS) entry which is preliminary data.</text>
</comment>
<dbReference type="EMBL" id="JBHTBU010000001">
    <property type="protein sequence ID" value="MFC7288367.1"/>
    <property type="molecule type" value="Genomic_DNA"/>
</dbReference>
<keyword evidence="2" id="KW-0732">Signal</keyword>
<dbReference type="Pfam" id="PF03974">
    <property type="entry name" value="Ecotin"/>
    <property type="match status" value="1"/>
</dbReference>
<dbReference type="SUPFAM" id="SSF49772">
    <property type="entry name" value="Ecotin, trypsin inhibitor"/>
    <property type="match status" value="1"/>
</dbReference>
<dbReference type="Proteomes" id="UP001596542">
    <property type="component" value="Unassembled WGS sequence"/>
</dbReference>
<dbReference type="InterPro" id="IPR036198">
    <property type="entry name" value="Ecotin_sf"/>
</dbReference>